<name>A0A6A6YUV1_9PEZI</name>
<dbReference type="GeneID" id="54465173"/>
<dbReference type="GO" id="GO:0017136">
    <property type="term" value="F:histone deacetylase activity, NAD-dependent"/>
    <property type="evidence" value="ECO:0007669"/>
    <property type="project" value="TreeGrafter"/>
</dbReference>
<dbReference type="EMBL" id="MU003697">
    <property type="protein sequence ID" value="KAF2812736.1"/>
    <property type="molecule type" value="Genomic_DNA"/>
</dbReference>
<keyword evidence="3" id="KW-0520">NAD</keyword>
<dbReference type="SUPFAM" id="SSF52467">
    <property type="entry name" value="DHS-like NAD/FAD-binding domain"/>
    <property type="match status" value="1"/>
</dbReference>
<keyword evidence="7" id="KW-1185">Reference proteome</keyword>
<dbReference type="InterPro" id="IPR050134">
    <property type="entry name" value="NAD-dep_sirtuin_deacylases"/>
</dbReference>
<feature type="binding site" evidence="4">
    <location>
        <position position="102"/>
    </location>
    <ligand>
        <name>Zn(2+)</name>
        <dbReference type="ChEBI" id="CHEBI:29105"/>
    </ligand>
</feature>
<evidence type="ECO:0000259" key="5">
    <source>
        <dbReference type="PROSITE" id="PS50305"/>
    </source>
</evidence>
<feature type="active site" description="Proton acceptor" evidence="4">
    <location>
        <position position="94"/>
    </location>
</feature>
<dbReference type="InterPro" id="IPR003000">
    <property type="entry name" value="Sirtuin"/>
</dbReference>
<evidence type="ECO:0000313" key="6">
    <source>
        <dbReference type="EMBL" id="KAF2812736.1"/>
    </source>
</evidence>
<sequence>MLNSFTAHLKSSNRILALFGAGLFAASGLPTYRSPSSFWRTYSGQQLATPKKFEEDPGLAVPNEAHVALARLAGVKGRLCQRAGHPATQIVDFHCSLFHVRCVDGACGYEAGNLTSPITPALALPNGVDIADASVPLPDVGVDELPQCPKCKTDLLRPAVFWFGEGVPEEREVKVENEGRDLMLVVGTSAVVYPAAAYITKARERGARVAFSIWRLKVAGIARPESEDWSFVGAAAVLVP</sequence>
<dbReference type="GO" id="GO:0070403">
    <property type="term" value="F:NAD+ binding"/>
    <property type="evidence" value="ECO:0007669"/>
    <property type="project" value="InterPro"/>
</dbReference>
<dbReference type="PANTHER" id="PTHR11085">
    <property type="entry name" value="NAD-DEPENDENT PROTEIN DEACYLASE SIRTUIN-5, MITOCHONDRIAL-RELATED"/>
    <property type="match status" value="1"/>
</dbReference>
<evidence type="ECO:0000256" key="4">
    <source>
        <dbReference type="PROSITE-ProRule" id="PRU00236"/>
    </source>
</evidence>
<evidence type="ECO:0000313" key="8">
    <source>
        <dbReference type="RefSeq" id="XP_033579700.1"/>
    </source>
</evidence>
<protein>
    <submittedName>
        <fullName evidence="6 8">DHS-like NAD/FAD-binding domain-containing protein</fullName>
    </submittedName>
</protein>
<comment type="similarity">
    <text evidence="1">Belongs to the sirtuin family. Class I subfamily.</text>
</comment>
<dbReference type="GO" id="GO:0046872">
    <property type="term" value="F:metal ion binding"/>
    <property type="evidence" value="ECO:0007669"/>
    <property type="project" value="UniProtKB-KW"/>
</dbReference>
<reference evidence="8" key="3">
    <citation type="submission" date="2025-04" db="UniProtKB">
        <authorList>
            <consortium name="RefSeq"/>
        </authorList>
    </citation>
    <scope>IDENTIFICATION</scope>
    <source>
        <strain evidence="8">CBS 304.34</strain>
    </source>
</reference>
<evidence type="ECO:0000256" key="2">
    <source>
        <dbReference type="ARBA" id="ARBA00022679"/>
    </source>
</evidence>
<dbReference type="InterPro" id="IPR026591">
    <property type="entry name" value="Sirtuin_cat_small_dom_sf"/>
</dbReference>
<dbReference type="GO" id="GO:0005634">
    <property type="term" value="C:nucleus"/>
    <property type="evidence" value="ECO:0007669"/>
    <property type="project" value="TreeGrafter"/>
</dbReference>
<feature type="binding site" evidence="4">
    <location>
        <position position="148"/>
    </location>
    <ligand>
        <name>Zn(2+)</name>
        <dbReference type="ChEBI" id="CHEBI:29105"/>
    </ligand>
</feature>
<dbReference type="Gene3D" id="3.40.50.1220">
    <property type="entry name" value="TPP-binding domain"/>
    <property type="match status" value="1"/>
</dbReference>
<keyword evidence="4" id="KW-0862">Zinc</keyword>
<feature type="binding site" evidence="4">
    <location>
        <position position="151"/>
    </location>
    <ligand>
        <name>Zn(2+)</name>
        <dbReference type="ChEBI" id="CHEBI:29105"/>
    </ligand>
</feature>
<dbReference type="Proteomes" id="UP000504636">
    <property type="component" value="Unplaced"/>
</dbReference>
<accession>A0A6A6YUV1</accession>
<reference evidence="6 8" key="1">
    <citation type="journal article" date="2020" name="Stud. Mycol.">
        <title>101 Dothideomycetes genomes: a test case for predicting lifestyles and emergence of pathogens.</title>
        <authorList>
            <person name="Haridas S."/>
            <person name="Albert R."/>
            <person name="Binder M."/>
            <person name="Bloem J."/>
            <person name="Labutti K."/>
            <person name="Salamov A."/>
            <person name="Andreopoulos B."/>
            <person name="Baker S."/>
            <person name="Barry K."/>
            <person name="Bills G."/>
            <person name="Bluhm B."/>
            <person name="Cannon C."/>
            <person name="Castanera R."/>
            <person name="Culley D."/>
            <person name="Daum C."/>
            <person name="Ezra D."/>
            <person name="Gonzalez J."/>
            <person name="Henrissat B."/>
            <person name="Kuo A."/>
            <person name="Liang C."/>
            <person name="Lipzen A."/>
            <person name="Lutzoni F."/>
            <person name="Magnuson J."/>
            <person name="Mondo S."/>
            <person name="Nolan M."/>
            <person name="Ohm R."/>
            <person name="Pangilinan J."/>
            <person name="Park H.-J."/>
            <person name="Ramirez L."/>
            <person name="Alfaro M."/>
            <person name="Sun H."/>
            <person name="Tritt A."/>
            <person name="Yoshinaga Y."/>
            <person name="Zwiers L.-H."/>
            <person name="Turgeon B."/>
            <person name="Goodwin S."/>
            <person name="Spatafora J."/>
            <person name="Crous P."/>
            <person name="Grigoriev I."/>
        </authorList>
    </citation>
    <scope>NUCLEOTIDE SEQUENCE</scope>
    <source>
        <strain evidence="6 8">CBS 304.34</strain>
    </source>
</reference>
<gene>
    <name evidence="6 8" type="ORF">BDZ99DRAFT_507858</name>
</gene>
<organism evidence="6">
    <name type="scientific">Mytilinidion resinicola</name>
    <dbReference type="NCBI Taxonomy" id="574789"/>
    <lineage>
        <taxon>Eukaryota</taxon>
        <taxon>Fungi</taxon>
        <taxon>Dikarya</taxon>
        <taxon>Ascomycota</taxon>
        <taxon>Pezizomycotina</taxon>
        <taxon>Dothideomycetes</taxon>
        <taxon>Pleosporomycetidae</taxon>
        <taxon>Mytilinidiales</taxon>
        <taxon>Mytilinidiaceae</taxon>
        <taxon>Mytilinidion</taxon>
    </lineage>
</organism>
<keyword evidence="4" id="KW-0479">Metal-binding</keyword>
<dbReference type="Pfam" id="PF02146">
    <property type="entry name" value="SIR2"/>
    <property type="match status" value="1"/>
</dbReference>
<reference evidence="8" key="2">
    <citation type="submission" date="2020-04" db="EMBL/GenBank/DDBJ databases">
        <authorList>
            <consortium name="NCBI Genome Project"/>
        </authorList>
    </citation>
    <scope>NUCLEOTIDE SEQUENCE</scope>
    <source>
        <strain evidence="8">CBS 304.34</strain>
    </source>
</reference>
<proteinExistence type="inferred from homology"/>
<dbReference type="RefSeq" id="XP_033579700.1">
    <property type="nucleotide sequence ID" value="XM_033724280.1"/>
</dbReference>
<dbReference type="AlphaFoldDB" id="A0A6A6YUV1"/>
<dbReference type="PANTHER" id="PTHR11085:SF10">
    <property type="entry name" value="NAD-DEPENDENT PROTEIN DEACYLASE SIRTUIN-5, MITOCHONDRIAL-RELATED"/>
    <property type="match status" value="1"/>
</dbReference>
<evidence type="ECO:0000256" key="1">
    <source>
        <dbReference type="ARBA" id="ARBA00006924"/>
    </source>
</evidence>
<evidence type="ECO:0000256" key="3">
    <source>
        <dbReference type="ARBA" id="ARBA00023027"/>
    </source>
</evidence>
<dbReference type="Gene3D" id="3.30.1600.10">
    <property type="entry name" value="SIR2/SIRT2 'Small Domain"/>
    <property type="match status" value="1"/>
</dbReference>
<dbReference type="InterPro" id="IPR026590">
    <property type="entry name" value="Ssirtuin_cat_dom"/>
</dbReference>
<dbReference type="OrthoDB" id="424302at2759"/>
<dbReference type="PROSITE" id="PS50305">
    <property type="entry name" value="SIRTUIN"/>
    <property type="match status" value="1"/>
</dbReference>
<dbReference type="InterPro" id="IPR029035">
    <property type="entry name" value="DHS-like_NAD/FAD-binding_dom"/>
</dbReference>
<evidence type="ECO:0000313" key="7">
    <source>
        <dbReference type="Proteomes" id="UP000504636"/>
    </source>
</evidence>
<keyword evidence="2" id="KW-0808">Transferase</keyword>
<feature type="domain" description="Deacetylase sirtuin-type" evidence="5">
    <location>
        <begin position="1"/>
        <end position="240"/>
    </location>
</feature>
<feature type="binding site" evidence="4">
    <location>
        <position position="107"/>
    </location>
    <ligand>
        <name>Zn(2+)</name>
        <dbReference type="ChEBI" id="CHEBI:29105"/>
    </ligand>
</feature>